<name>A0ABQ8WRR0_PENCH</name>
<gene>
    <name evidence="2" type="ORF">N7505_003894</name>
</gene>
<keyword evidence="1" id="KW-0472">Membrane</keyword>
<proteinExistence type="predicted"/>
<dbReference type="Proteomes" id="UP001220256">
    <property type="component" value="Unassembled WGS sequence"/>
</dbReference>
<organism evidence="2 3">
    <name type="scientific">Penicillium chrysogenum</name>
    <name type="common">Penicillium notatum</name>
    <dbReference type="NCBI Taxonomy" id="5076"/>
    <lineage>
        <taxon>Eukaryota</taxon>
        <taxon>Fungi</taxon>
        <taxon>Dikarya</taxon>
        <taxon>Ascomycota</taxon>
        <taxon>Pezizomycotina</taxon>
        <taxon>Eurotiomycetes</taxon>
        <taxon>Eurotiomycetidae</taxon>
        <taxon>Eurotiales</taxon>
        <taxon>Aspergillaceae</taxon>
        <taxon>Penicillium</taxon>
        <taxon>Penicillium chrysogenum species complex</taxon>
    </lineage>
</organism>
<keyword evidence="1" id="KW-1133">Transmembrane helix</keyword>
<sequence>MFGEDTYEEVSRQEFGERLLAEEGTLCDGKGISTRTCNSFAVLLLQLSALMLLFLVVALFGFHWRGDMDGLCSRHVSQSMNNDYVVRRHIKLPRSSSPKLMRTVDSGRPEADVDFNTKRRRNNFEAIRRWAEENQLPQGSPADFCSYHQKETESIAKFHEK</sequence>
<accession>A0ABQ8WRR0</accession>
<protein>
    <submittedName>
        <fullName evidence="2">Uncharacterized protein</fullName>
    </submittedName>
</protein>
<keyword evidence="1" id="KW-0812">Transmembrane</keyword>
<keyword evidence="3" id="KW-1185">Reference proteome</keyword>
<feature type="transmembrane region" description="Helical" evidence="1">
    <location>
        <begin position="40"/>
        <end position="64"/>
    </location>
</feature>
<reference evidence="2 3" key="1">
    <citation type="journal article" date="2023" name="IMA Fungus">
        <title>Comparative genomic study of the Penicillium genus elucidates a diverse pangenome and 15 lateral gene transfer events.</title>
        <authorList>
            <person name="Petersen C."/>
            <person name="Sorensen T."/>
            <person name="Nielsen M.R."/>
            <person name="Sondergaard T.E."/>
            <person name="Sorensen J.L."/>
            <person name="Fitzpatrick D.A."/>
            <person name="Frisvad J.C."/>
            <person name="Nielsen K.L."/>
        </authorList>
    </citation>
    <scope>NUCLEOTIDE SEQUENCE [LARGE SCALE GENOMIC DNA]</scope>
    <source>
        <strain evidence="2 3">IBT 3361</strain>
    </source>
</reference>
<comment type="caution">
    <text evidence="2">The sequence shown here is derived from an EMBL/GenBank/DDBJ whole genome shotgun (WGS) entry which is preliminary data.</text>
</comment>
<dbReference type="EMBL" id="JAPVEB010000002">
    <property type="protein sequence ID" value="KAJ5275349.1"/>
    <property type="molecule type" value="Genomic_DNA"/>
</dbReference>
<evidence type="ECO:0000256" key="1">
    <source>
        <dbReference type="SAM" id="Phobius"/>
    </source>
</evidence>
<evidence type="ECO:0000313" key="3">
    <source>
        <dbReference type="Proteomes" id="UP001220256"/>
    </source>
</evidence>
<evidence type="ECO:0000313" key="2">
    <source>
        <dbReference type="EMBL" id="KAJ5275349.1"/>
    </source>
</evidence>